<reference evidence="2 3" key="2">
    <citation type="journal article" date="2003" name="Nat. Biotechnol.">
        <title>Complete genome sequence and comparative analysis of the industrial microorganism Streptomyces avermitilis.</title>
        <authorList>
            <person name="Ikeda H."/>
            <person name="Ishikawa J."/>
            <person name="Hanamoto A."/>
            <person name="Shinose M."/>
            <person name="Kikuchi H."/>
            <person name="Shiba T."/>
            <person name="Sakaki Y."/>
            <person name="Hattori M."/>
            <person name="Omura S."/>
        </authorList>
    </citation>
    <scope>NUCLEOTIDE SEQUENCE [LARGE SCALE GENOMIC DNA]</scope>
    <source>
        <strain evidence="3">ATCC 31267 / DSM 46492 / JCM 5070 / NBRC 14893 / NCIMB 12804 / NRRL 8165 / MA-4680</strain>
    </source>
</reference>
<evidence type="ECO:0000313" key="3">
    <source>
        <dbReference type="Proteomes" id="UP000000428"/>
    </source>
</evidence>
<evidence type="ECO:0000256" key="1">
    <source>
        <dbReference type="SAM" id="MobiDB-lite"/>
    </source>
</evidence>
<keyword evidence="3" id="KW-1185">Reference proteome</keyword>
<dbReference type="HOGENOM" id="CLU_2829207_0_0_11"/>
<dbReference type="KEGG" id="sma:SAVERM_5503"/>
<dbReference type="AlphaFoldDB" id="Q82C51"/>
<feature type="region of interest" description="Disordered" evidence="1">
    <location>
        <begin position="40"/>
        <end position="66"/>
    </location>
</feature>
<dbReference type="EMBL" id="BA000030">
    <property type="protein sequence ID" value="BAC73215.1"/>
    <property type="molecule type" value="Genomic_DNA"/>
</dbReference>
<evidence type="ECO:0000313" key="2">
    <source>
        <dbReference type="EMBL" id="BAC73215.1"/>
    </source>
</evidence>
<name>Q82C51_STRAW</name>
<proteinExistence type="predicted"/>
<reference evidence="2 3" key="1">
    <citation type="journal article" date="2001" name="Proc. Natl. Acad. Sci. U.S.A.">
        <title>Genome sequence of an industrial microorganism Streptomyces avermitilis: deducing the ability of producing secondary metabolites.</title>
        <authorList>
            <person name="Omura S."/>
            <person name="Ikeda H."/>
            <person name="Ishikawa J."/>
            <person name="Hanamoto A."/>
            <person name="Takahashi C."/>
            <person name="Shinose M."/>
            <person name="Takahashi Y."/>
            <person name="Horikawa H."/>
            <person name="Nakazawa H."/>
            <person name="Osonoe T."/>
            <person name="Kikuchi H."/>
            <person name="Shiba T."/>
            <person name="Sakaki Y."/>
            <person name="Hattori M."/>
        </authorList>
    </citation>
    <scope>NUCLEOTIDE SEQUENCE [LARGE SCALE GENOMIC DNA]</scope>
    <source>
        <strain evidence="3">ATCC 31267 / DSM 46492 / JCM 5070 / NBRC 14893 / NCIMB 12804 / NRRL 8165 / MA-4680</strain>
    </source>
</reference>
<gene>
    <name evidence="2" type="ORF">SAVERM_5503</name>
</gene>
<accession>Q82C51</accession>
<feature type="compositionally biased region" description="Basic and acidic residues" evidence="1">
    <location>
        <begin position="49"/>
        <end position="66"/>
    </location>
</feature>
<dbReference type="eggNOG" id="ENOG502ZNYV">
    <property type="taxonomic scope" value="Bacteria"/>
</dbReference>
<dbReference type="Proteomes" id="UP000000428">
    <property type="component" value="Chromosome"/>
</dbReference>
<sequence>MENTMQMTPEQLVEEYRDTVLELHLTRRHVSALETENASLRAQLAPAEEQGHSHSHGEDGGHSHND</sequence>
<organism evidence="2 3">
    <name type="scientific">Streptomyces avermitilis (strain ATCC 31267 / DSM 46492 / JCM 5070 / NBRC 14893 / NCIMB 12804 / NRRL 8165 / MA-4680)</name>
    <dbReference type="NCBI Taxonomy" id="227882"/>
    <lineage>
        <taxon>Bacteria</taxon>
        <taxon>Bacillati</taxon>
        <taxon>Actinomycetota</taxon>
        <taxon>Actinomycetes</taxon>
        <taxon>Kitasatosporales</taxon>
        <taxon>Streptomycetaceae</taxon>
        <taxon>Streptomyces</taxon>
    </lineage>
</organism>
<reference evidence="2 3" key="3">
    <citation type="journal article" date="2014" name="J. Ind. Microbiol. Biotechnol.">
        <title>Genome mining of the Streptomyces avermitilis genome and development of genome-minimized hosts for heterologous expression of biosynthetic gene clusters.</title>
        <authorList>
            <person name="Ikeda H."/>
            <person name="Shin-ya K."/>
            <person name="Omura S."/>
        </authorList>
    </citation>
    <scope>NUCLEOTIDE SEQUENCE [LARGE SCALE GENOMIC DNA]</scope>
    <source>
        <strain evidence="3">ATCC 31267 / DSM 46492 / JCM 5070 / NBRC 14893 / NCIMB 12804 / NRRL 8165 / MA-4680</strain>
    </source>
</reference>
<protein>
    <submittedName>
        <fullName evidence="2">Uncharacterized protein</fullName>
    </submittedName>
</protein>